<dbReference type="Pfam" id="PF10545">
    <property type="entry name" value="MADF_DNA_bdg"/>
    <property type="match status" value="1"/>
</dbReference>
<evidence type="ECO:0000259" key="1">
    <source>
        <dbReference type="PROSITE" id="PS51029"/>
    </source>
</evidence>
<comment type="caution">
    <text evidence="2">The sequence shown here is derived from an EMBL/GenBank/DDBJ whole genome shotgun (WGS) entry which is preliminary data.</text>
</comment>
<evidence type="ECO:0000313" key="2">
    <source>
        <dbReference type="EMBL" id="KAB0803760.1"/>
    </source>
</evidence>
<reference evidence="2 3" key="1">
    <citation type="journal article" date="2018" name="Elife">
        <title>Firefly genomes illuminate parallel origins of bioluminescence in beetles.</title>
        <authorList>
            <person name="Fallon T.R."/>
            <person name="Lower S.E."/>
            <person name="Chang C.H."/>
            <person name="Bessho-Uehara M."/>
            <person name="Martin G.J."/>
            <person name="Bewick A.J."/>
            <person name="Behringer M."/>
            <person name="Debat H.J."/>
            <person name="Wong I."/>
            <person name="Day J.C."/>
            <person name="Suvorov A."/>
            <person name="Silva C.J."/>
            <person name="Stanger-Hall K.F."/>
            <person name="Hall D.W."/>
            <person name="Schmitz R.J."/>
            <person name="Nelson D.R."/>
            <person name="Lewis S.M."/>
            <person name="Shigenobu S."/>
            <person name="Bybee S.M."/>
            <person name="Larracuente A.M."/>
            <person name="Oba Y."/>
            <person name="Weng J.K."/>
        </authorList>
    </citation>
    <scope>NUCLEOTIDE SEQUENCE [LARGE SCALE GENOMIC DNA]</scope>
    <source>
        <strain evidence="2">1611_PpyrPB1</strain>
        <tissue evidence="2">Whole body</tissue>
    </source>
</reference>
<feature type="domain" description="MADF" evidence="1">
    <location>
        <begin position="10"/>
        <end position="108"/>
    </location>
</feature>
<dbReference type="Proteomes" id="UP000327044">
    <property type="component" value="Unassembled WGS sequence"/>
</dbReference>
<dbReference type="OrthoDB" id="9909584at2759"/>
<keyword evidence="3" id="KW-1185">Reference proteome</keyword>
<protein>
    <recommendedName>
        <fullName evidence="1">MADF domain-containing protein</fullName>
    </recommendedName>
</protein>
<accession>A0A5N4B2Y3</accession>
<gene>
    <name evidence="2" type="ORF">PPYR_00730</name>
</gene>
<dbReference type="EMBL" id="VVIM01000001">
    <property type="protein sequence ID" value="KAB0803760.1"/>
    <property type="molecule type" value="Genomic_DNA"/>
</dbReference>
<dbReference type="PANTHER" id="PTHR21505">
    <property type="entry name" value="MADF DOMAIN-CONTAINING PROTEIN-RELATED"/>
    <property type="match status" value="1"/>
</dbReference>
<evidence type="ECO:0000313" key="3">
    <source>
        <dbReference type="Proteomes" id="UP000327044"/>
    </source>
</evidence>
<proteinExistence type="predicted"/>
<dbReference type="InParanoid" id="A0A5N4B2Y3"/>
<sequence length="143" mass="16736">MSWSRKEVSVLIEAYQKHACFYATKSPQYKNKHARLEALNNILNELVPVKPGVTINEIKSKFFSLKTTFLTEFRKEKQSHRSGAGGDTVYVPTLWYYEKMRFVLEHHAARKSVDSYGSYDITTQVESETHEIVDEEYIEEYTE</sequence>
<dbReference type="PANTHER" id="PTHR21505:SF12">
    <property type="entry name" value="MADF DOMAIN-CONTAINING PROTEIN-RELATED"/>
    <property type="match status" value="1"/>
</dbReference>
<dbReference type="SMART" id="SM00595">
    <property type="entry name" value="MADF"/>
    <property type="match status" value="1"/>
</dbReference>
<name>A0A5N4B2Y3_PHOPY</name>
<dbReference type="InterPro" id="IPR006578">
    <property type="entry name" value="MADF-dom"/>
</dbReference>
<dbReference type="AlphaFoldDB" id="A0A5N4B2Y3"/>
<organism evidence="2 3">
    <name type="scientific">Photinus pyralis</name>
    <name type="common">Common eastern firefly</name>
    <name type="synonym">Lampyris pyralis</name>
    <dbReference type="NCBI Taxonomy" id="7054"/>
    <lineage>
        <taxon>Eukaryota</taxon>
        <taxon>Metazoa</taxon>
        <taxon>Ecdysozoa</taxon>
        <taxon>Arthropoda</taxon>
        <taxon>Hexapoda</taxon>
        <taxon>Insecta</taxon>
        <taxon>Pterygota</taxon>
        <taxon>Neoptera</taxon>
        <taxon>Endopterygota</taxon>
        <taxon>Coleoptera</taxon>
        <taxon>Polyphaga</taxon>
        <taxon>Elateriformia</taxon>
        <taxon>Elateroidea</taxon>
        <taxon>Lampyridae</taxon>
        <taxon>Lampyrinae</taxon>
        <taxon>Photinus</taxon>
    </lineage>
</organism>
<dbReference type="PROSITE" id="PS51029">
    <property type="entry name" value="MADF"/>
    <property type="match status" value="1"/>
</dbReference>